<feature type="domain" description="Yeast cell wall synthesis Kre9/Knh1-like N-terminal" evidence="5">
    <location>
        <begin position="30"/>
        <end position="124"/>
    </location>
</feature>
<feature type="region of interest" description="Disordered" evidence="2">
    <location>
        <begin position="273"/>
        <end position="306"/>
    </location>
</feature>
<organism evidence="6 7">
    <name type="scientific">Xylaria grammica</name>
    <dbReference type="NCBI Taxonomy" id="363999"/>
    <lineage>
        <taxon>Eukaryota</taxon>
        <taxon>Fungi</taxon>
        <taxon>Dikarya</taxon>
        <taxon>Ascomycota</taxon>
        <taxon>Pezizomycotina</taxon>
        <taxon>Sordariomycetes</taxon>
        <taxon>Xylariomycetidae</taxon>
        <taxon>Xylariales</taxon>
        <taxon>Xylariaceae</taxon>
        <taxon>Xylaria</taxon>
    </lineage>
</organism>
<dbReference type="EMBL" id="RYZI01000398">
    <property type="protein sequence ID" value="RWA05800.1"/>
    <property type="molecule type" value="Genomic_DNA"/>
</dbReference>
<evidence type="ECO:0000313" key="6">
    <source>
        <dbReference type="EMBL" id="RWA05800.1"/>
    </source>
</evidence>
<gene>
    <name evidence="6" type="ORF">EKO27_g9305</name>
</gene>
<evidence type="ECO:0000259" key="5">
    <source>
        <dbReference type="Pfam" id="PF10342"/>
    </source>
</evidence>
<name>A0A439CUG6_9PEZI</name>
<dbReference type="Pfam" id="PF10342">
    <property type="entry name" value="Kre9_KNH"/>
    <property type="match status" value="1"/>
</dbReference>
<proteinExistence type="predicted"/>
<feature type="chain" id="PRO_5019265795" description="Yeast cell wall synthesis Kre9/Knh1-like N-terminal domain-containing protein" evidence="4">
    <location>
        <begin position="20"/>
        <end position="306"/>
    </location>
</feature>
<evidence type="ECO:0000256" key="2">
    <source>
        <dbReference type="SAM" id="MobiDB-lite"/>
    </source>
</evidence>
<evidence type="ECO:0000313" key="7">
    <source>
        <dbReference type="Proteomes" id="UP000286045"/>
    </source>
</evidence>
<dbReference type="Proteomes" id="UP000286045">
    <property type="component" value="Unassembled WGS sequence"/>
</dbReference>
<sequence>MVRLQKLVALSILTRIASGENGSFLEILAPRESEVLDVNDLTYTIKWTAMPSDGRCKIILLAGSSSNDMTELSGIASSVEVSTGSHIWPLERSPLSPELDLFYGIGITLDGDVGVSNVSAPFKITGEDDASITTKPVTASSASPSLPNPTLGATGSIDFATLGTESRPGTSMTQPPASAQATARNRQPGLSRSMIAVVVTAVVLFLLIFSGLGGLVLYYRRNLLARVKRSTSGRSVRSEIDGRFRKAELDARGPEVRVTRVYELDATREVREADGRMKPAELDAGNVAPAPPAVAPQDKSIRAGFS</sequence>
<keyword evidence="3" id="KW-0812">Transmembrane</keyword>
<feature type="signal peptide" evidence="4">
    <location>
        <begin position="1"/>
        <end position="19"/>
    </location>
</feature>
<feature type="compositionally biased region" description="Polar residues" evidence="2">
    <location>
        <begin position="163"/>
        <end position="186"/>
    </location>
</feature>
<keyword evidence="1 4" id="KW-0732">Signal</keyword>
<dbReference type="InterPro" id="IPR018466">
    <property type="entry name" value="Kre9/Knh1-like_N"/>
</dbReference>
<comment type="caution">
    <text evidence="6">The sequence shown here is derived from an EMBL/GenBank/DDBJ whole genome shotgun (WGS) entry which is preliminary data.</text>
</comment>
<accession>A0A439CUG6</accession>
<keyword evidence="7" id="KW-1185">Reference proteome</keyword>
<reference evidence="6 7" key="1">
    <citation type="submission" date="2018-12" db="EMBL/GenBank/DDBJ databases">
        <title>Draft genome sequence of Xylaria grammica IHI A82.</title>
        <authorList>
            <person name="Buettner E."/>
            <person name="Kellner H."/>
        </authorList>
    </citation>
    <scope>NUCLEOTIDE SEQUENCE [LARGE SCALE GENOMIC DNA]</scope>
    <source>
        <strain evidence="6 7">IHI A82</strain>
    </source>
</reference>
<dbReference type="AlphaFoldDB" id="A0A439CUG6"/>
<evidence type="ECO:0000256" key="4">
    <source>
        <dbReference type="SAM" id="SignalP"/>
    </source>
</evidence>
<evidence type="ECO:0000256" key="1">
    <source>
        <dbReference type="ARBA" id="ARBA00022729"/>
    </source>
</evidence>
<feature type="transmembrane region" description="Helical" evidence="3">
    <location>
        <begin position="194"/>
        <end position="219"/>
    </location>
</feature>
<keyword evidence="3" id="KW-1133">Transmembrane helix</keyword>
<evidence type="ECO:0000256" key="3">
    <source>
        <dbReference type="SAM" id="Phobius"/>
    </source>
</evidence>
<keyword evidence="3" id="KW-0472">Membrane</keyword>
<protein>
    <recommendedName>
        <fullName evidence="5">Yeast cell wall synthesis Kre9/Knh1-like N-terminal domain-containing protein</fullName>
    </recommendedName>
</protein>
<feature type="region of interest" description="Disordered" evidence="2">
    <location>
        <begin position="162"/>
        <end position="186"/>
    </location>
</feature>